<evidence type="ECO:0000256" key="1">
    <source>
        <dbReference type="SAM" id="MobiDB-lite"/>
    </source>
</evidence>
<protein>
    <submittedName>
        <fullName evidence="2">Uncharacterized protein</fullName>
    </submittedName>
</protein>
<proteinExistence type="predicted"/>
<name>K4Q1W3_BETVU</name>
<evidence type="ECO:0000313" key="2">
    <source>
        <dbReference type="EMBL" id="BAM64830.1"/>
    </source>
</evidence>
<feature type="region of interest" description="Disordered" evidence="1">
    <location>
        <begin position="64"/>
        <end position="152"/>
    </location>
</feature>
<dbReference type="AlphaFoldDB" id="K4Q1W3"/>
<sequence>MQNEVTTTTVLLGFSKLRVTRRNGGNLSYNTSRIYAPTCLSRTFRYKIKLAVAMLNQNPHVRREPLPARDGLSPVNSPIIITRPSSSSSLKIHSDPDNIKNPPLPPITYLRQRSRPTNASSDDTNFKIPAEPSSRCALNNKEAGPSSGDGDNSGDTMLKEVFVINWTFFFQLDYLKKNEDYLKKNEDYLKKNEDYLKKNKDQLKPKIMCFDFVNLGCLSLEIPRNAPTPKYMACKHYIVRVEV</sequence>
<reference evidence="2" key="1">
    <citation type="journal article" date="2012" name="Genetics">
        <title>Unusual and typical features of a novel restorer-of-fertility gene of sugar beet (Beta vulgaris L.).</title>
        <authorList>
            <person name="Matsuhira H."/>
            <person name="Kagami H."/>
            <person name="Kurata M."/>
            <person name="Kitazaki K."/>
            <person name="Matsunaga M."/>
            <person name="Hamaguchi Y."/>
            <person name="Hagihara E."/>
            <person name="Ueda M."/>
            <person name="Harada M."/>
            <person name="Muramatsu A."/>
            <person name="Yui-Kurino R."/>
            <person name="Taguchi K."/>
            <person name="Tamagake H."/>
            <person name="Mikami T."/>
            <person name="Kubo T."/>
        </authorList>
    </citation>
    <scope>NUCLEOTIDE SEQUENCE</scope>
</reference>
<accession>K4Q1W3</accession>
<dbReference type="EMBL" id="AB646134">
    <property type="protein sequence ID" value="BAM64830.1"/>
    <property type="molecule type" value="Genomic_DNA"/>
</dbReference>
<organism evidence="2">
    <name type="scientific">Beta vulgaris</name>
    <name type="common">Sugar beet</name>
    <dbReference type="NCBI Taxonomy" id="161934"/>
    <lineage>
        <taxon>Eukaryota</taxon>
        <taxon>Viridiplantae</taxon>
        <taxon>Streptophyta</taxon>
        <taxon>Embryophyta</taxon>
        <taxon>Tracheophyta</taxon>
        <taxon>Spermatophyta</taxon>
        <taxon>Magnoliopsida</taxon>
        <taxon>eudicotyledons</taxon>
        <taxon>Gunneridae</taxon>
        <taxon>Pentapetalae</taxon>
        <taxon>Caryophyllales</taxon>
        <taxon>Chenopodiaceae</taxon>
        <taxon>Betoideae</taxon>
        <taxon>Beta</taxon>
    </lineage>
</organism>